<feature type="transmembrane region" description="Helical" evidence="1">
    <location>
        <begin position="39"/>
        <end position="57"/>
    </location>
</feature>
<feature type="transmembrane region" description="Helical" evidence="1">
    <location>
        <begin position="197"/>
        <end position="217"/>
    </location>
</feature>
<feature type="transmembrane region" description="Helical" evidence="1">
    <location>
        <begin position="238"/>
        <end position="254"/>
    </location>
</feature>
<keyword evidence="1" id="KW-1133">Transmembrane helix</keyword>
<feature type="transmembrane region" description="Helical" evidence="1">
    <location>
        <begin position="7"/>
        <end position="27"/>
    </location>
</feature>
<feature type="transmembrane region" description="Helical" evidence="1">
    <location>
        <begin position="279"/>
        <end position="299"/>
    </location>
</feature>
<evidence type="ECO:0000256" key="1">
    <source>
        <dbReference type="SAM" id="Phobius"/>
    </source>
</evidence>
<protein>
    <submittedName>
        <fullName evidence="2">Uncharacterized protein</fullName>
    </submittedName>
</protein>
<reference evidence="2 3" key="1">
    <citation type="journal article" date="2015" name="Nature">
        <title>rRNA introns, odd ribosomes, and small enigmatic genomes across a large radiation of phyla.</title>
        <authorList>
            <person name="Brown C.T."/>
            <person name="Hug L.A."/>
            <person name="Thomas B.C."/>
            <person name="Sharon I."/>
            <person name="Castelle C.J."/>
            <person name="Singh A."/>
            <person name="Wilkins M.J."/>
            <person name="Williams K.H."/>
            <person name="Banfield J.F."/>
        </authorList>
    </citation>
    <scope>NUCLEOTIDE SEQUENCE [LARGE SCALE GENOMIC DNA]</scope>
</reference>
<dbReference type="AlphaFoldDB" id="A0A0G0H0C8"/>
<keyword evidence="1" id="KW-0472">Membrane</keyword>
<dbReference type="EMBL" id="LBTJ01000059">
    <property type="protein sequence ID" value="KKQ36673.1"/>
    <property type="molecule type" value="Genomic_DNA"/>
</dbReference>
<dbReference type="Proteomes" id="UP000034471">
    <property type="component" value="Unassembled WGS sequence"/>
</dbReference>
<keyword evidence="1" id="KW-0812">Transmembrane</keyword>
<accession>A0A0G0H0C8</accession>
<evidence type="ECO:0000313" key="2">
    <source>
        <dbReference type="EMBL" id="KKQ36673.1"/>
    </source>
</evidence>
<name>A0A0G0H0C8_9BACT</name>
<gene>
    <name evidence="2" type="ORF">US54_C0059G0004</name>
</gene>
<feature type="transmembrane region" description="Helical" evidence="1">
    <location>
        <begin position="78"/>
        <end position="102"/>
    </location>
</feature>
<comment type="caution">
    <text evidence="2">The sequence shown here is derived from an EMBL/GenBank/DDBJ whole genome shotgun (WGS) entry which is preliminary data.</text>
</comment>
<feature type="transmembrane region" description="Helical" evidence="1">
    <location>
        <begin position="158"/>
        <end position="177"/>
    </location>
</feature>
<sequence length="311" mass="35900">MLHPKIYQNRLFLGLAMLILSLSPIFMPEYSKNGWNLTLFYIAFCLGIILIGDYVAVAYGKVSPLVVIFQSKRSFFKFYLVSFTGGLILEFFMNYLGGFWWYPFYNTGFYWLTVILLCGFGVYFLTIISSYAVVYAVLDQKRKMYEKRKQADFGRSGYQFLLIVGVLCLGYVMWKVIQGTDFFGNFVFVINAPKIAYIAFSTVIVAFVGFSCIFEYIAYKRQRLTIIGSLWQGNWRPVAAILISALFLLLYMELQNQPIKLWQYSNAPMGNAMVFDLPLWIYIGWPLHYIGFISLYQAFGDATALKLIDNP</sequence>
<organism evidence="2 3">
    <name type="scientific">Candidatus Roizmanbacteria bacterium GW2011_GWA2_37_7</name>
    <dbReference type="NCBI Taxonomy" id="1618481"/>
    <lineage>
        <taxon>Bacteria</taxon>
        <taxon>Candidatus Roizmaniibacteriota</taxon>
    </lineage>
</organism>
<evidence type="ECO:0000313" key="3">
    <source>
        <dbReference type="Proteomes" id="UP000034471"/>
    </source>
</evidence>
<proteinExistence type="predicted"/>
<feature type="transmembrane region" description="Helical" evidence="1">
    <location>
        <begin position="108"/>
        <end position="138"/>
    </location>
</feature>